<dbReference type="AlphaFoldDB" id="A0A1G9ICF4"/>
<dbReference type="RefSeq" id="WP_093249145.1">
    <property type="nucleotide sequence ID" value="NZ_FNGP01000001.1"/>
</dbReference>
<dbReference type="CDD" id="cd14797">
    <property type="entry name" value="DUF302"/>
    <property type="match status" value="1"/>
</dbReference>
<keyword evidence="3" id="KW-1185">Reference proteome</keyword>
<evidence type="ECO:0000313" key="3">
    <source>
        <dbReference type="Proteomes" id="UP000199475"/>
    </source>
</evidence>
<dbReference type="Gene3D" id="3.30.310.70">
    <property type="entry name" value="TT1751-like domain"/>
    <property type="match status" value="1"/>
</dbReference>
<dbReference type="PANTHER" id="PTHR38342:SF1">
    <property type="entry name" value="SLR5037 PROTEIN"/>
    <property type="match status" value="1"/>
</dbReference>
<dbReference type="SUPFAM" id="SSF103247">
    <property type="entry name" value="TT1751-like"/>
    <property type="match status" value="1"/>
</dbReference>
<dbReference type="OrthoDB" id="9791067at2"/>
<name>A0A1G9ICF4_9ACTN</name>
<dbReference type="Proteomes" id="UP000199475">
    <property type="component" value="Unassembled WGS sequence"/>
</dbReference>
<dbReference type="PANTHER" id="PTHR38342">
    <property type="entry name" value="SLR5037 PROTEIN"/>
    <property type="match status" value="1"/>
</dbReference>
<dbReference type="Pfam" id="PF03625">
    <property type="entry name" value="DUF302"/>
    <property type="match status" value="1"/>
</dbReference>
<evidence type="ECO:0000259" key="1">
    <source>
        <dbReference type="Pfam" id="PF03625"/>
    </source>
</evidence>
<feature type="domain" description="DUF302" evidence="1">
    <location>
        <begin position="35"/>
        <end position="97"/>
    </location>
</feature>
<evidence type="ECO:0000313" key="2">
    <source>
        <dbReference type="EMBL" id="SDL22891.1"/>
    </source>
</evidence>
<dbReference type="InterPro" id="IPR016796">
    <property type="entry name" value="UCP021774"/>
</dbReference>
<dbReference type="EMBL" id="FNGP01000001">
    <property type="protein sequence ID" value="SDL22891.1"/>
    <property type="molecule type" value="Genomic_DNA"/>
</dbReference>
<dbReference type="InterPro" id="IPR005180">
    <property type="entry name" value="DUF302"/>
</dbReference>
<organism evidence="2 3">
    <name type="scientific">Tessaracoccus oleiagri</name>
    <dbReference type="NCBI Taxonomy" id="686624"/>
    <lineage>
        <taxon>Bacteria</taxon>
        <taxon>Bacillati</taxon>
        <taxon>Actinomycetota</taxon>
        <taxon>Actinomycetes</taxon>
        <taxon>Propionibacteriales</taxon>
        <taxon>Propionibacteriaceae</taxon>
        <taxon>Tessaracoccus</taxon>
    </lineage>
</organism>
<dbReference type="InterPro" id="IPR035923">
    <property type="entry name" value="TT1751-like_sf"/>
</dbReference>
<accession>A0A1G9ICF4</accession>
<gene>
    <name evidence="2" type="ORF">SAMN04488242_0857</name>
</gene>
<dbReference type="PIRSF" id="PIRSF021774">
    <property type="entry name" value="UCP021774"/>
    <property type="match status" value="1"/>
</dbReference>
<sequence length="131" mass="14416">MSYGLQIDLEEPFDEVLPKVRESLAESGFGILTEIDIKKTLKNKIDVDVEDQVILGACNPRFAYQGLQVEPSLGVLLPCNVVVRRTGELTVVEAVDPEAMFTVTKNPEMEPLADQVRTALKEALDRLSGDA</sequence>
<reference evidence="2 3" key="1">
    <citation type="submission" date="2016-10" db="EMBL/GenBank/DDBJ databases">
        <authorList>
            <person name="de Groot N.N."/>
        </authorList>
    </citation>
    <scope>NUCLEOTIDE SEQUENCE [LARGE SCALE GENOMIC DNA]</scope>
    <source>
        <strain evidence="2 3">CGMCC 1.9159</strain>
    </source>
</reference>
<protein>
    <submittedName>
        <fullName evidence="2">Uncharacterized conserved protein, DUF302 family</fullName>
    </submittedName>
</protein>
<proteinExistence type="predicted"/>